<dbReference type="CDD" id="cd00156">
    <property type="entry name" value="REC"/>
    <property type="match status" value="1"/>
</dbReference>
<dbReference type="CDD" id="cd16922">
    <property type="entry name" value="HATPase_EvgS-ArcB-TorS-like"/>
    <property type="match status" value="1"/>
</dbReference>
<reference evidence="12 13" key="1">
    <citation type="submission" date="2015-07" db="EMBL/GenBank/DDBJ databases">
        <title>Draft genome sequence of the Amantichitinum ursilacus IGB-41, a new chitin-degrading bacterium.</title>
        <authorList>
            <person name="Kirstahler P."/>
            <person name="Guenther M."/>
            <person name="Grumaz C."/>
            <person name="Rupp S."/>
            <person name="Zibek S."/>
            <person name="Sohn K."/>
        </authorList>
    </citation>
    <scope>NUCLEOTIDE SEQUENCE [LARGE SCALE GENOMIC DNA]</scope>
    <source>
        <strain evidence="12 13">IGB-41</strain>
    </source>
</reference>
<sequence>MTRTAAPLNANPAFHSALSRHIVVPLLVSVGLCTCFLALMFYLLSVNRWIDRADQTTSQTHHALKELVDAETGLRGYLGTGRTLFLEPYNTSNEQLPATFAALKDQVAADPLQAALLGQIQSGYQSWRQYAQRMLALRQSTDPHAQALVQGALAEEGKQRMDAMRGAFDQLMAAQEALRATRSHDVSTAISVIVVLTILAAVGIGVLLGSIGRRRMAVLAATYDSALARHETNTERLEAQAALASGLAALGHEVLGEQSVAALSHSILNQLVKFFGAATGAMYVSSDNASYVRRAQYGWRDAALALRPAFNRGDSLAGEVVASNEVKLLPGLAAGHVQVSTLLGDSAPEQVLLMPARGAREVNAVIELGFTGPAPAAAVEFAQLASFNIGMAIESAQYRERLQSVLHETQQLNEELQTQQEELRVANEELTEQSRLLAESQLKLENQQAELEQNNEQLGVHSAALQVQKDLADKRNDALELAQQQLEQRARELAQASQYKSEFLANMSHELRTPLNSSLILASLLGANAKGNLDEEQVRFANTIHTAGLDLLALINDVLDLSKVEAGKLEVWPQSLAIDPMLDNLEQLFRPLAESRQLGFGIKKAPGVPVWMHTDAARLQQILKNLLSNAIKFTEQGSVVLTVAPGADNHLTFAVQDSGIGIAPAYLPNVFEAFSQADGATNRQYGGTGLGLSISRDLARLLGGDIAVESKQGEGSVFTLSVLRELRVGVEPTASTALDASTPPASEIAQPVTAPAIAVFPTRRDGARTVLIIEDDAVFAETLTLLGTDQGFDCLVAQTAESGLALALAHRPDAILLDVKLPDQSGLALLEQLKQTPALRHVPVHMMSGEDRTEAALQLGAIGYALKPVNHAQLLAVFARLEEQLTRTVREVLLVEDDAGQRESIRALIGATDVHIVAVPSAAEALKQLEHTVFDCMIVDLGLPDMQGSQLLEQMAASQTYAFPPVIVYTGRELSRQEEHELRRYSHSIIIKGAHSPERLLDEVTLFLHQVESQLPADRQQMLKAVRNRENIFEGRKVLVVDDDVRNIFALTSVLEQKGIEVEIGRNGQEALDRMAQAPGIDLVLMDIMMPLMDGFEAIRRLREQPAFKRLPIIAITARATRDDQERCMTAGASDYLAKPIELDKLLGLLRVWMPRH</sequence>
<dbReference type="Gene3D" id="3.40.50.2300">
    <property type="match status" value="3"/>
</dbReference>
<dbReference type="PROSITE" id="PS50110">
    <property type="entry name" value="RESPONSE_REGULATORY"/>
    <property type="match status" value="3"/>
</dbReference>
<dbReference type="SMART" id="SM00387">
    <property type="entry name" value="HATPase_c"/>
    <property type="match status" value="1"/>
</dbReference>
<organism evidence="12 13">
    <name type="scientific">Amantichitinum ursilacus</name>
    <dbReference type="NCBI Taxonomy" id="857265"/>
    <lineage>
        <taxon>Bacteria</taxon>
        <taxon>Pseudomonadati</taxon>
        <taxon>Pseudomonadota</taxon>
        <taxon>Betaproteobacteria</taxon>
        <taxon>Neisseriales</taxon>
        <taxon>Chitinibacteraceae</taxon>
        <taxon>Amantichitinum</taxon>
    </lineage>
</organism>
<dbReference type="SUPFAM" id="SSF55874">
    <property type="entry name" value="ATPase domain of HSP90 chaperone/DNA topoisomerase II/histidine kinase"/>
    <property type="match status" value="1"/>
</dbReference>
<proteinExistence type="predicted"/>
<feature type="transmembrane region" description="Helical" evidence="9">
    <location>
        <begin position="189"/>
        <end position="211"/>
    </location>
</feature>
<keyword evidence="9" id="KW-1133">Transmembrane helix</keyword>
<dbReference type="Pfam" id="PF02518">
    <property type="entry name" value="HATPase_c"/>
    <property type="match status" value="1"/>
</dbReference>
<comment type="function">
    <text evidence="5">Member of the two-component regulatory system BvgS/BvgA. Phosphorylates BvgA via a four-step phosphorelay in response to environmental signals.</text>
</comment>
<keyword evidence="8" id="KW-0175">Coiled coil</keyword>
<comment type="caution">
    <text evidence="12">The sequence shown here is derived from an EMBL/GenBank/DDBJ whole genome shotgun (WGS) entry which is preliminary data.</text>
</comment>
<dbReference type="SMART" id="SM00448">
    <property type="entry name" value="REC"/>
    <property type="match status" value="3"/>
</dbReference>
<dbReference type="InterPro" id="IPR011006">
    <property type="entry name" value="CheY-like_superfamily"/>
</dbReference>
<dbReference type="PRINTS" id="PR00344">
    <property type="entry name" value="BCTRLSENSOR"/>
</dbReference>
<evidence type="ECO:0000256" key="9">
    <source>
        <dbReference type="SAM" id="Phobius"/>
    </source>
</evidence>
<dbReference type="SUPFAM" id="SSF55781">
    <property type="entry name" value="GAF domain-like"/>
    <property type="match status" value="1"/>
</dbReference>
<dbReference type="Pfam" id="PF00512">
    <property type="entry name" value="HisKA"/>
    <property type="match status" value="1"/>
</dbReference>
<feature type="modified residue" description="4-aspartylphosphate" evidence="7">
    <location>
        <position position="940"/>
    </location>
</feature>
<dbReference type="InterPro" id="IPR029016">
    <property type="entry name" value="GAF-like_dom_sf"/>
</dbReference>
<dbReference type="InterPro" id="IPR004358">
    <property type="entry name" value="Sig_transdc_His_kin-like_C"/>
</dbReference>
<dbReference type="EC" id="2.7.13.3" evidence="2"/>
<dbReference type="Pfam" id="PF00072">
    <property type="entry name" value="Response_reg"/>
    <property type="match status" value="3"/>
</dbReference>
<dbReference type="CDD" id="cd00082">
    <property type="entry name" value="HisKA"/>
    <property type="match status" value="1"/>
</dbReference>
<dbReference type="RefSeq" id="WP_053939564.1">
    <property type="nucleotide sequence ID" value="NZ_LAQT01000036.1"/>
</dbReference>
<evidence type="ECO:0000256" key="4">
    <source>
        <dbReference type="ARBA" id="ARBA00023012"/>
    </source>
</evidence>
<name>A0A0N0GL18_9NEIS</name>
<keyword evidence="9" id="KW-0812">Transmembrane</keyword>
<evidence type="ECO:0000313" key="12">
    <source>
        <dbReference type="EMBL" id="KPC49634.1"/>
    </source>
</evidence>
<accession>A0A0N0GL18</accession>
<evidence type="ECO:0000259" key="11">
    <source>
        <dbReference type="PROSITE" id="PS50110"/>
    </source>
</evidence>
<dbReference type="EMBL" id="LAQT01000036">
    <property type="protein sequence ID" value="KPC49634.1"/>
    <property type="molecule type" value="Genomic_DNA"/>
</dbReference>
<evidence type="ECO:0000256" key="3">
    <source>
        <dbReference type="ARBA" id="ARBA00022553"/>
    </source>
</evidence>
<dbReference type="SUPFAM" id="SSF52172">
    <property type="entry name" value="CheY-like"/>
    <property type="match status" value="3"/>
</dbReference>
<feature type="domain" description="Histidine kinase" evidence="10">
    <location>
        <begin position="506"/>
        <end position="726"/>
    </location>
</feature>
<dbReference type="Gene3D" id="3.30.565.10">
    <property type="entry name" value="Histidine kinase-like ATPase, C-terminal domain"/>
    <property type="match status" value="1"/>
</dbReference>
<evidence type="ECO:0000256" key="7">
    <source>
        <dbReference type="PROSITE-ProRule" id="PRU00169"/>
    </source>
</evidence>
<dbReference type="InterPro" id="IPR001789">
    <property type="entry name" value="Sig_transdc_resp-reg_receiver"/>
</dbReference>
<feature type="domain" description="Response regulatory" evidence="11">
    <location>
        <begin position="891"/>
        <end position="1007"/>
    </location>
</feature>
<dbReference type="STRING" id="857265.WG78_19965"/>
<dbReference type="CDD" id="cd19410">
    <property type="entry name" value="HK9-like_sensor"/>
    <property type="match status" value="1"/>
</dbReference>
<dbReference type="Pfam" id="PF05227">
    <property type="entry name" value="CHASE3"/>
    <property type="match status" value="1"/>
</dbReference>
<dbReference type="PATRIC" id="fig|857265.3.peg.4089"/>
<dbReference type="Gene3D" id="1.10.287.130">
    <property type="match status" value="1"/>
</dbReference>
<evidence type="ECO:0000256" key="6">
    <source>
        <dbReference type="ARBA" id="ARBA00070152"/>
    </source>
</evidence>
<feature type="coiled-coil region" evidence="8">
    <location>
        <begin position="395"/>
        <end position="499"/>
    </location>
</feature>
<dbReference type="SMART" id="SM00388">
    <property type="entry name" value="HisKA"/>
    <property type="match status" value="1"/>
</dbReference>
<evidence type="ECO:0000259" key="10">
    <source>
        <dbReference type="PROSITE" id="PS50109"/>
    </source>
</evidence>
<keyword evidence="12" id="KW-0808">Transferase</keyword>
<dbReference type="PROSITE" id="PS50109">
    <property type="entry name" value="HIS_KIN"/>
    <property type="match status" value="1"/>
</dbReference>
<evidence type="ECO:0000256" key="5">
    <source>
        <dbReference type="ARBA" id="ARBA00058004"/>
    </source>
</evidence>
<keyword evidence="9" id="KW-0472">Membrane</keyword>
<dbReference type="InterPro" id="IPR003661">
    <property type="entry name" value="HisK_dim/P_dom"/>
</dbReference>
<dbReference type="Gene3D" id="3.30.450.40">
    <property type="match status" value="1"/>
</dbReference>
<feature type="modified residue" description="4-aspartylphosphate" evidence="7">
    <location>
        <position position="1087"/>
    </location>
</feature>
<dbReference type="InterPro" id="IPR036097">
    <property type="entry name" value="HisK_dim/P_sf"/>
</dbReference>
<dbReference type="InterPro" id="IPR003594">
    <property type="entry name" value="HATPase_dom"/>
</dbReference>
<dbReference type="PANTHER" id="PTHR45339">
    <property type="entry name" value="HYBRID SIGNAL TRANSDUCTION HISTIDINE KINASE J"/>
    <property type="match status" value="1"/>
</dbReference>
<protein>
    <recommendedName>
        <fullName evidence="6">Virulence sensor protein BvgS</fullName>
        <ecNumber evidence="2">2.7.13.3</ecNumber>
    </recommendedName>
</protein>
<dbReference type="SUPFAM" id="SSF47384">
    <property type="entry name" value="Homodimeric domain of signal transducing histidine kinase"/>
    <property type="match status" value="1"/>
</dbReference>
<feature type="transmembrane region" description="Helical" evidence="9">
    <location>
        <begin position="22"/>
        <end position="44"/>
    </location>
</feature>
<dbReference type="PANTHER" id="PTHR45339:SF1">
    <property type="entry name" value="HYBRID SIGNAL TRANSDUCTION HISTIDINE KINASE J"/>
    <property type="match status" value="1"/>
</dbReference>
<feature type="domain" description="Response regulatory" evidence="11">
    <location>
        <begin position="1037"/>
        <end position="1154"/>
    </location>
</feature>
<dbReference type="AlphaFoldDB" id="A0A0N0GL18"/>
<evidence type="ECO:0000256" key="1">
    <source>
        <dbReference type="ARBA" id="ARBA00000085"/>
    </source>
</evidence>
<comment type="catalytic activity">
    <reaction evidence="1">
        <text>ATP + protein L-histidine = ADP + protein N-phospho-L-histidine.</text>
        <dbReference type="EC" id="2.7.13.3"/>
    </reaction>
</comment>
<keyword evidence="4" id="KW-0902">Two-component regulatory system</keyword>
<dbReference type="InterPro" id="IPR007891">
    <property type="entry name" value="CHASE3"/>
</dbReference>
<feature type="domain" description="Response regulatory" evidence="11">
    <location>
        <begin position="769"/>
        <end position="882"/>
    </location>
</feature>
<evidence type="ECO:0000313" key="13">
    <source>
        <dbReference type="Proteomes" id="UP000037939"/>
    </source>
</evidence>
<keyword evidence="3 7" id="KW-0597">Phosphoprotein</keyword>
<dbReference type="FunFam" id="3.30.565.10:FF:000010">
    <property type="entry name" value="Sensor histidine kinase RcsC"/>
    <property type="match status" value="1"/>
</dbReference>
<dbReference type="Proteomes" id="UP000037939">
    <property type="component" value="Unassembled WGS sequence"/>
</dbReference>
<dbReference type="GO" id="GO:0000155">
    <property type="term" value="F:phosphorelay sensor kinase activity"/>
    <property type="evidence" value="ECO:0007669"/>
    <property type="project" value="InterPro"/>
</dbReference>
<feature type="modified residue" description="4-aspartylphosphate" evidence="7">
    <location>
        <position position="818"/>
    </location>
</feature>
<dbReference type="InterPro" id="IPR005467">
    <property type="entry name" value="His_kinase_dom"/>
</dbReference>
<gene>
    <name evidence="12" type="primary">rpfC</name>
    <name evidence="12" type="ORF">WG78_19965</name>
</gene>
<dbReference type="CDD" id="cd17546">
    <property type="entry name" value="REC_hyHK_CKI1_RcsC-like"/>
    <property type="match status" value="1"/>
</dbReference>
<evidence type="ECO:0000256" key="8">
    <source>
        <dbReference type="SAM" id="Coils"/>
    </source>
</evidence>
<evidence type="ECO:0000256" key="2">
    <source>
        <dbReference type="ARBA" id="ARBA00012438"/>
    </source>
</evidence>
<dbReference type="InterPro" id="IPR036890">
    <property type="entry name" value="HATPase_C_sf"/>
</dbReference>
<keyword evidence="13" id="KW-1185">Reference proteome</keyword>